<accession>A0A9W6R232</accession>
<evidence type="ECO:0000256" key="4">
    <source>
        <dbReference type="SAM" id="SignalP"/>
    </source>
</evidence>
<dbReference type="GO" id="GO:0042597">
    <property type="term" value="C:periplasmic space"/>
    <property type="evidence" value="ECO:0007669"/>
    <property type="project" value="UniProtKB-SubCell"/>
</dbReference>
<proteinExistence type="inferred from homology"/>
<dbReference type="PROSITE" id="PS51257">
    <property type="entry name" value="PROKAR_LIPOPROTEIN"/>
    <property type="match status" value="1"/>
</dbReference>
<evidence type="ECO:0000256" key="3">
    <source>
        <dbReference type="ARBA" id="ARBA00022729"/>
    </source>
</evidence>
<dbReference type="AlphaFoldDB" id="A0A9W6R232"/>
<evidence type="ECO:0000259" key="5">
    <source>
        <dbReference type="Pfam" id="PF09084"/>
    </source>
</evidence>
<dbReference type="EMBL" id="BSTI01000010">
    <property type="protein sequence ID" value="GLY68111.1"/>
    <property type="molecule type" value="Genomic_DNA"/>
</dbReference>
<feature type="domain" description="SsuA/THI5-like" evidence="5">
    <location>
        <begin position="58"/>
        <end position="259"/>
    </location>
</feature>
<dbReference type="Gene3D" id="3.40.190.10">
    <property type="entry name" value="Periplasmic binding protein-like II"/>
    <property type="match status" value="2"/>
</dbReference>
<feature type="signal peptide" evidence="4">
    <location>
        <begin position="1"/>
        <end position="23"/>
    </location>
</feature>
<gene>
    <name evidence="6" type="ORF">Atai01_47300</name>
</gene>
<comment type="caution">
    <text evidence="6">The sequence shown here is derived from an EMBL/GenBank/DDBJ whole genome shotgun (WGS) entry which is preliminary data.</text>
</comment>
<dbReference type="Pfam" id="PF09084">
    <property type="entry name" value="NMT1"/>
    <property type="match status" value="1"/>
</dbReference>
<dbReference type="InterPro" id="IPR015168">
    <property type="entry name" value="SsuA/THI5"/>
</dbReference>
<dbReference type="RefSeq" id="WP_027946843.1">
    <property type="nucleotide sequence ID" value="NZ_BSTI01000010.1"/>
</dbReference>
<dbReference type="Proteomes" id="UP001165136">
    <property type="component" value="Unassembled WGS sequence"/>
</dbReference>
<organism evidence="6 7">
    <name type="scientific">Amycolatopsis taiwanensis</name>
    <dbReference type="NCBI Taxonomy" id="342230"/>
    <lineage>
        <taxon>Bacteria</taxon>
        <taxon>Bacillati</taxon>
        <taxon>Actinomycetota</taxon>
        <taxon>Actinomycetes</taxon>
        <taxon>Pseudonocardiales</taxon>
        <taxon>Pseudonocardiaceae</taxon>
        <taxon>Amycolatopsis</taxon>
    </lineage>
</organism>
<evidence type="ECO:0000256" key="2">
    <source>
        <dbReference type="ARBA" id="ARBA00010742"/>
    </source>
</evidence>
<name>A0A9W6R232_9PSEU</name>
<comment type="similarity">
    <text evidence="2">Belongs to the bacterial solute-binding protein SsuA/TauA family.</text>
</comment>
<keyword evidence="7" id="KW-1185">Reference proteome</keyword>
<protein>
    <submittedName>
        <fullName evidence="6">Substrate-binding protein, ABC transporter</fullName>
    </submittedName>
</protein>
<feature type="chain" id="PRO_5040819483" evidence="4">
    <location>
        <begin position="24"/>
        <end position="333"/>
    </location>
</feature>
<dbReference type="PANTHER" id="PTHR30024">
    <property type="entry name" value="ALIPHATIC SULFONATES-BINDING PROTEIN-RELATED"/>
    <property type="match status" value="1"/>
</dbReference>
<keyword evidence="3 4" id="KW-0732">Signal</keyword>
<evidence type="ECO:0000256" key="1">
    <source>
        <dbReference type="ARBA" id="ARBA00004418"/>
    </source>
</evidence>
<evidence type="ECO:0000313" key="7">
    <source>
        <dbReference type="Proteomes" id="UP001165136"/>
    </source>
</evidence>
<sequence length="333" mass="34710">MTLSRLRVALMSCVALLSLAALTACVSDTSSNSAPPGQPGLTAIRISATGTDSLPFMATIQLAQNKGWFSEQGVDVSLYSGSGGGNTLRPVSTGDADIAIAGNTSVVLAAQKADSGIKIVAPWFQVNDFSFIGPQKVSLDGATFGFSSAGSTTELITKALQAKHPGLQTIGVGQSGENWAAAKAGRITAGWAMHPFINQMEEQQGAQVVLDSRTEIGDFPADLVAVNTQFAAAHPEAVSAFFTAMAKTFNYVATDPANAAKDLAPMLKVDAGVLQRGIEQTPEPAKAYSLKVDPAGLKNLSDLMVQAGFIKAPVDWTTALDQQYLPATDRTTM</sequence>
<dbReference type="PANTHER" id="PTHR30024:SF47">
    <property type="entry name" value="TAURINE-BINDING PERIPLASMIC PROTEIN"/>
    <property type="match status" value="1"/>
</dbReference>
<dbReference type="SUPFAM" id="SSF53850">
    <property type="entry name" value="Periplasmic binding protein-like II"/>
    <property type="match status" value="1"/>
</dbReference>
<evidence type="ECO:0000313" key="6">
    <source>
        <dbReference type="EMBL" id="GLY68111.1"/>
    </source>
</evidence>
<comment type="subcellular location">
    <subcellularLocation>
        <location evidence="1">Periplasm</location>
    </subcellularLocation>
</comment>
<reference evidence="6" key="1">
    <citation type="submission" date="2023-03" db="EMBL/GenBank/DDBJ databases">
        <title>Amycolatopsis taiwanensis NBRC 103393.</title>
        <authorList>
            <person name="Ichikawa N."/>
            <person name="Sato H."/>
            <person name="Tonouchi N."/>
        </authorList>
    </citation>
    <scope>NUCLEOTIDE SEQUENCE</scope>
    <source>
        <strain evidence="6">NBRC 103393</strain>
    </source>
</reference>